<protein>
    <recommendedName>
        <fullName evidence="2">ADP-ribosylglycohydrolase</fullName>
    </recommendedName>
</protein>
<gene>
    <name evidence="1" type="ORF">SDC9_91381</name>
</gene>
<dbReference type="InterPro" id="IPR036705">
    <property type="entry name" value="Ribosyl_crysJ1_sf"/>
</dbReference>
<sequence>MKAWELEHTYMAGQRPLLNPDPDNEKRWEGAMEAVEFGQDAMNRLVWDSSVPGSYAKERVIIGAIQSVENMGREVENSAALIERGFKAMESGDTVELALVTYDVWAACRDAKKVESPYWDYTVYESFEQYESAVWLPRPEQVVDYEARTYAGWLGQIIGGAFGTAMEGYTTDAILETLGEVRDYPRKPNTYNDDITYELALLRALELNPAATSADIARMWNALIPSGWSAEDIALKNIARGITPPESGYFGNPYREWIGAQMRGAVCGMLHPGNAAAAAKLAWEDGCISHHNNGILGEVYNAVLVALSYVEANSRTLLLRTMDCIPEDSEYYAVVKFAMEACEKNTQWRAAWALCEERFKEYNWIHAYPNVAAQIVALWYGGADFEATMYIVGMCGQDVDCNAAQLMNAVAIMVGVAAIPLKWKAPIGDKLDTYVRGMKHMTISGLAKWTCEVKAKLGE</sequence>
<reference evidence="1" key="1">
    <citation type="submission" date="2019-08" db="EMBL/GenBank/DDBJ databases">
        <authorList>
            <person name="Kucharzyk K."/>
            <person name="Murdoch R.W."/>
            <person name="Higgins S."/>
            <person name="Loffler F."/>
        </authorList>
    </citation>
    <scope>NUCLEOTIDE SEQUENCE</scope>
</reference>
<accession>A0A644ZUQ4</accession>
<dbReference type="EMBL" id="VSSQ01010581">
    <property type="protein sequence ID" value="MPM44700.1"/>
    <property type="molecule type" value="Genomic_DNA"/>
</dbReference>
<dbReference type="AlphaFoldDB" id="A0A644ZUQ4"/>
<name>A0A644ZUQ4_9ZZZZ</name>
<dbReference type="InterPro" id="IPR005502">
    <property type="entry name" value="Ribosyl_crysJ1"/>
</dbReference>
<proteinExistence type="predicted"/>
<comment type="caution">
    <text evidence="1">The sequence shown here is derived from an EMBL/GenBank/DDBJ whole genome shotgun (WGS) entry which is preliminary data.</text>
</comment>
<dbReference type="SUPFAM" id="SSF101478">
    <property type="entry name" value="ADP-ribosylglycohydrolase"/>
    <property type="match status" value="1"/>
</dbReference>
<dbReference type="Gene3D" id="1.10.4080.10">
    <property type="entry name" value="ADP-ribosylation/Crystallin J1"/>
    <property type="match status" value="1"/>
</dbReference>
<evidence type="ECO:0000313" key="1">
    <source>
        <dbReference type="EMBL" id="MPM44700.1"/>
    </source>
</evidence>
<dbReference type="Pfam" id="PF03747">
    <property type="entry name" value="ADP_ribosyl_GH"/>
    <property type="match status" value="1"/>
</dbReference>
<organism evidence="1">
    <name type="scientific">bioreactor metagenome</name>
    <dbReference type="NCBI Taxonomy" id="1076179"/>
    <lineage>
        <taxon>unclassified sequences</taxon>
        <taxon>metagenomes</taxon>
        <taxon>ecological metagenomes</taxon>
    </lineage>
</organism>
<evidence type="ECO:0008006" key="2">
    <source>
        <dbReference type="Google" id="ProtNLM"/>
    </source>
</evidence>